<dbReference type="GO" id="GO:0016787">
    <property type="term" value="F:hydrolase activity"/>
    <property type="evidence" value="ECO:0007669"/>
    <property type="project" value="UniProtKB-KW"/>
</dbReference>
<dbReference type="InterPro" id="IPR000073">
    <property type="entry name" value="AB_hydrolase_1"/>
</dbReference>
<name>A0A255DE52_9MYCO</name>
<keyword evidence="3" id="KW-1185">Reference proteome</keyword>
<proteinExistence type="predicted"/>
<dbReference type="PRINTS" id="PR00412">
    <property type="entry name" value="EPOXHYDRLASE"/>
</dbReference>
<feature type="domain" description="AB hydrolase-1" evidence="1">
    <location>
        <begin position="24"/>
        <end position="263"/>
    </location>
</feature>
<evidence type="ECO:0000313" key="3">
    <source>
        <dbReference type="Proteomes" id="UP000216063"/>
    </source>
</evidence>
<dbReference type="Proteomes" id="UP000216063">
    <property type="component" value="Unassembled WGS sequence"/>
</dbReference>
<protein>
    <submittedName>
        <fullName evidence="2">Alpha/beta hydrolase</fullName>
    </submittedName>
</protein>
<organism evidence="2 3">
    <name type="scientific">Mycolicibacterium sphagni</name>
    <dbReference type="NCBI Taxonomy" id="1786"/>
    <lineage>
        <taxon>Bacteria</taxon>
        <taxon>Bacillati</taxon>
        <taxon>Actinomycetota</taxon>
        <taxon>Actinomycetes</taxon>
        <taxon>Mycobacteriales</taxon>
        <taxon>Mycobacteriaceae</taxon>
        <taxon>Mycolicibacterium</taxon>
    </lineage>
</organism>
<dbReference type="EMBL" id="NOZR01000015">
    <property type="protein sequence ID" value="OYN77717.1"/>
    <property type="molecule type" value="Genomic_DNA"/>
</dbReference>
<evidence type="ECO:0000259" key="1">
    <source>
        <dbReference type="Pfam" id="PF00561"/>
    </source>
</evidence>
<dbReference type="SUPFAM" id="SSF53474">
    <property type="entry name" value="alpha/beta-Hydrolases"/>
    <property type="match status" value="1"/>
</dbReference>
<dbReference type="InterPro" id="IPR029058">
    <property type="entry name" value="AB_hydrolase_fold"/>
</dbReference>
<keyword evidence="2" id="KW-0378">Hydrolase</keyword>
<dbReference type="Pfam" id="PF00561">
    <property type="entry name" value="Abhydrolase_1"/>
    <property type="match status" value="1"/>
</dbReference>
<dbReference type="PANTHER" id="PTHR43798">
    <property type="entry name" value="MONOACYLGLYCEROL LIPASE"/>
    <property type="match status" value="1"/>
</dbReference>
<dbReference type="AlphaFoldDB" id="A0A255DE52"/>
<sequence length="289" mass="31331">MEELKYLDLHGNRVAYLDEGHGDVILLLHGMAGSSQTWRSVLRPLSSKFRVIAPDLPGHGHSDKPRSDYSLGAFAVFLRDLLDELGVTHATVVGQSLGGGIAMQFVYQHPDYCQRLVLMSSGGLGPDVGWTLRLLSAPGAELIMPIIAPPPVVAAGERVRSWFGKLGVSSPRGAEIWNAYSSFADAQSRQAFLRTLRSVVDYRGQAVSALNRLNVADVPVMVIWGDQDAIIPVEHAYAAHEARPDVRLEVLPGVGHFPQVERPTDVVDLINDFIGGTKAAEIEQPATQA</sequence>
<gene>
    <name evidence="2" type="ORF">CG716_17690</name>
</gene>
<dbReference type="PANTHER" id="PTHR43798:SF33">
    <property type="entry name" value="HYDROLASE, PUTATIVE (AFU_ORTHOLOGUE AFUA_2G14860)-RELATED"/>
    <property type="match status" value="1"/>
</dbReference>
<dbReference type="Gene3D" id="3.40.50.1820">
    <property type="entry name" value="alpha/beta hydrolase"/>
    <property type="match status" value="1"/>
</dbReference>
<accession>A0A255DE52</accession>
<comment type="caution">
    <text evidence="2">The sequence shown here is derived from an EMBL/GenBank/DDBJ whole genome shotgun (WGS) entry which is preliminary data.</text>
</comment>
<dbReference type="InterPro" id="IPR000639">
    <property type="entry name" value="Epox_hydrolase-like"/>
</dbReference>
<dbReference type="InterPro" id="IPR050266">
    <property type="entry name" value="AB_hydrolase_sf"/>
</dbReference>
<dbReference type="RefSeq" id="WP_094481924.1">
    <property type="nucleotide sequence ID" value="NZ_NOZR01000015.1"/>
</dbReference>
<dbReference type="OrthoDB" id="3371334at2"/>
<evidence type="ECO:0000313" key="2">
    <source>
        <dbReference type="EMBL" id="OYN77717.1"/>
    </source>
</evidence>
<dbReference type="GO" id="GO:0016020">
    <property type="term" value="C:membrane"/>
    <property type="evidence" value="ECO:0007669"/>
    <property type="project" value="TreeGrafter"/>
</dbReference>
<dbReference type="PRINTS" id="PR00111">
    <property type="entry name" value="ABHYDROLASE"/>
</dbReference>
<reference evidence="2 3" key="1">
    <citation type="submission" date="2017-07" db="EMBL/GenBank/DDBJ databases">
        <title>The new phylogeny of genus Mycobacterium.</title>
        <authorList>
            <person name="Tortoli E."/>
            <person name="Trovato A."/>
            <person name="Cirillo D.M."/>
        </authorList>
    </citation>
    <scope>NUCLEOTIDE SEQUENCE [LARGE SCALE GENOMIC DNA]</scope>
    <source>
        <strain evidence="2 3">ATCC 33027</strain>
    </source>
</reference>